<sequence length="102" mass="11978">MKIVKVTYTVKAEFAKKNQENVNEFITDLRNIKDSGIRYSSYLAEDGKTFTHISIHKNEAAQQNLFNLESFKSFQKERDQRLEIEPHIDFLELVSSSFDIFN</sequence>
<evidence type="ECO:0008006" key="3">
    <source>
        <dbReference type="Google" id="ProtNLM"/>
    </source>
</evidence>
<organism evidence="1 2">
    <name type="scientific">Pedobacter panaciterrae</name>
    <dbReference type="NCBI Taxonomy" id="363849"/>
    <lineage>
        <taxon>Bacteria</taxon>
        <taxon>Pseudomonadati</taxon>
        <taxon>Bacteroidota</taxon>
        <taxon>Sphingobacteriia</taxon>
        <taxon>Sphingobacteriales</taxon>
        <taxon>Sphingobacteriaceae</taxon>
        <taxon>Pedobacter</taxon>
    </lineage>
</organism>
<keyword evidence="2" id="KW-1185">Reference proteome</keyword>
<protein>
    <recommendedName>
        <fullName evidence="3">ABM domain-containing protein</fullName>
    </recommendedName>
</protein>
<dbReference type="SUPFAM" id="SSF54909">
    <property type="entry name" value="Dimeric alpha+beta barrel"/>
    <property type="match status" value="1"/>
</dbReference>
<proteinExistence type="predicted"/>
<evidence type="ECO:0000313" key="2">
    <source>
        <dbReference type="Proteomes" id="UP001378956"/>
    </source>
</evidence>
<gene>
    <name evidence="1" type="ORF">WAE58_06775</name>
</gene>
<reference evidence="1 2" key="1">
    <citation type="submission" date="2024-03" db="EMBL/GenBank/DDBJ databases">
        <title>Sequence of Lycoming College Course Isolates.</title>
        <authorList>
            <person name="Plotts O."/>
            <person name="Newman J."/>
        </authorList>
    </citation>
    <scope>NUCLEOTIDE SEQUENCE [LARGE SCALE GENOMIC DNA]</scope>
    <source>
        <strain evidence="1 2">CJB-3</strain>
    </source>
</reference>
<dbReference type="Proteomes" id="UP001378956">
    <property type="component" value="Unassembled WGS sequence"/>
</dbReference>
<evidence type="ECO:0000313" key="1">
    <source>
        <dbReference type="EMBL" id="MEJ2902119.1"/>
    </source>
</evidence>
<dbReference type="InterPro" id="IPR011008">
    <property type="entry name" value="Dimeric_a/b-barrel"/>
</dbReference>
<comment type="caution">
    <text evidence="1">The sequence shown here is derived from an EMBL/GenBank/DDBJ whole genome shotgun (WGS) entry which is preliminary data.</text>
</comment>
<accession>A0ABU8NIN5</accession>
<dbReference type="RefSeq" id="WP_288879574.1">
    <property type="nucleotide sequence ID" value="NZ_CBFGNQ010000003.1"/>
</dbReference>
<dbReference type="EMBL" id="JBBEUB010000001">
    <property type="protein sequence ID" value="MEJ2902119.1"/>
    <property type="molecule type" value="Genomic_DNA"/>
</dbReference>
<name>A0ABU8NIN5_9SPHI</name>